<dbReference type="EMBL" id="JAKZMM010000007">
    <property type="protein sequence ID" value="MCJ2379768.1"/>
    <property type="molecule type" value="Genomic_DNA"/>
</dbReference>
<dbReference type="RefSeq" id="WP_243323524.1">
    <property type="nucleotide sequence ID" value="NZ_JAKZMM010000007.1"/>
</dbReference>
<name>A0ABT0BYE0_9BACT</name>
<evidence type="ECO:0000313" key="1">
    <source>
        <dbReference type="EMBL" id="MCJ2379768.1"/>
    </source>
</evidence>
<sequence length="138" mass="15807">MKIEDNNLKNKLKENPFSTPEGYLEGLTDRIMKQIPEETHIPEAQQVSLLDRLRPFLYMAAMFAGLGLFFKTIARFDSSHTDGRDTTSLLVRSSIPADSKMIAIEASYDEDEEFLHYLENQYTDALIQESLDGEDQIK</sequence>
<comment type="caution">
    <text evidence="1">The sequence shown here is derived from an EMBL/GenBank/DDBJ whole genome shotgun (WGS) entry which is preliminary data.</text>
</comment>
<protein>
    <submittedName>
        <fullName evidence="1">Uncharacterized protein</fullName>
    </submittedName>
</protein>
<reference evidence="1 2" key="1">
    <citation type="submission" date="2022-03" db="EMBL/GenBank/DDBJ databases">
        <title>Parabacteroides sp. nov. isolated from swine feces.</title>
        <authorList>
            <person name="Bak J.E."/>
        </authorList>
    </citation>
    <scope>NUCLEOTIDE SEQUENCE [LARGE SCALE GENOMIC DNA]</scope>
    <source>
        <strain evidence="1 2">AGMB00274</strain>
    </source>
</reference>
<organism evidence="1 2">
    <name type="scientific">Parabacteroides faecalis</name>
    <dbReference type="NCBI Taxonomy" id="2924040"/>
    <lineage>
        <taxon>Bacteria</taxon>
        <taxon>Pseudomonadati</taxon>
        <taxon>Bacteroidota</taxon>
        <taxon>Bacteroidia</taxon>
        <taxon>Bacteroidales</taxon>
        <taxon>Tannerellaceae</taxon>
        <taxon>Parabacteroides</taxon>
    </lineage>
</organism>
<keyword evidence="2" id="KW-1185">Reference proteome</keyword>
<proteinExistence type="predicted"/>
<dbReference type="Proteomes" id="UP001165444">
    <property type="component" value="Unassembled WGS sequence"/>
</dbReference>
<accession>A0ABT0BYE0</accession>
<gene>
    <name evidence="1" type="ORF">MUN53_03955</name>
</gene>
<evidence type="ECO:0000313" key="2">
    <source>
        <dbReference type="Proteomes" id="UP001165444"/>
    </source>
</evidence>